<feature type="compositionally biased region" description="Low complexity" evidence="1">
    <location>
        <begin position="497"/>
        <end position="516"/>
    </location>
</feature>
<dbReference type="OMA" id="WGPTPNT"/>
<keyword evidence="2" id="KW-0812">Transmembrane</keyword>
<dbReference type="STRING" id="28573.A0A0U1LLE0"/>
<feature type="chain" id="PRO_5018187147" description="Mid2 domain-containing protein" evidence="3">
    <location>
        <begin position="18"/>
        <end position="601"/>
    </location>
</feature>
<evidence type="ECO:0000256" key="3">
    <source>
        <dbReference type="SAM" id="SignalP"/>
    </source>
</evidence>
<keyword evidence="5" id="KW-1185">Reference proteome</keyword>
<dbReference type="OrthoDB" id="4733706at2759"/>
<reference evidence="4 5" key="1">
    <citation type="submission" date="2015-04" db="EMBL/GenBank/DDBJ databases">
        <authorList>
            <person name="Syromyatnikov M.Y."/>
            <person name="Popov V.N."/>
        </authorList>
    </citation>
    <scope>NUCLEOTIDE SEQUENCE [LARGE SCALE GENOMIC DNA]</scope>
    <source>
        <strain evidence="4">WF-38-12</strain>
    </source>
</reference>
<feature type="region of interest" description="Disordered" evidence="1">
    <location>
        <begin position="574"/>
        <end position="601"/>
    </location>
</feature>
<accession>A0A0U1LLE0</accession>
<sequence length="601" mass="62091">MLLLFAIFALYWTSISPAVIAAAVGDVALQTRDGDASAVDAVAKALRAARRDQGDHTYTMNRTSLAKSWTGATLFSAGVSASSSVGANGTVDTDASIAIICSTCYINGSARGSLTISDDFNLTRAIHRVENEVENATKSALNTLGNYAETVVKDISTFQLSEIPAWPTLDVDFNLANLSSLPSVNGRFEFDGLELYLDLELQMSAGATYTLKLFTSETEAGFSVPNLEVGAVFSVTLILMSKAEIDISSGIHVKLDDGLALDLELFNKNASGITLPGAQFEFLPITIEGHGSIQALLQLEISLGFQVSSPEIASLFTASTGVEADVFAYVADFLVEVDGSSTDDCELAAVAEYSLAVGGAAGATIAIDTYQWGPTPNTTTPLWYTTLASICAGSHTASTTSTSATAVDVAARAAFQPRETLVTTTVSTTEAYTIVNCLSTGLINCPVNLQNTTSTKKTLTSILTVPSGSSPTFPASTYASVTNAIAFGSNAFSVAPTTGTPKSYTPPKTTSPTSSGISGGGGGGSGDGGSGGGGLSHRNKLIIGLTVGLGVPFLAIVIAGLWLIFKRKKYSPVPQPVASANDTTSTGGENKTPTLTTHSTT</sequence>
<evidence type="ECO:0008006" key="6">
    <source>
        <dbReference type="Google" id="ProtNLM"/>
    </source>
</evidence>
<feature type="compositionally biased region" description="Gly residues" evidence="1">
    <location>
        <begin position="517"/>
        <end position="533"/>
    </location>
</feature>
<keyword evidence="3" id="KW-0732">Signal</keyword>
<evidence type="ECO:0000256" key="2">
    <source>
        <dbReference type="SAM" id="Phobius"/>
    </source>
</evidence>
<evidence type="ECO:0000313" key="4">
    <source>
        <dbReference type="EMBL" id="CRG83837.1"/>
    </source>
</evidence>
<name>A0A0U1LLE0_TALIS</name>
<evidence type="ECO:0000313" key="5">
    <source>
        <dbReference type="Proteomes" id="UP000054383"/>
    </source>
</evidence>
<gene>
    <name evidence="4" type="ORF">PISL3812_01193</name>
</gene>
<proteinExistence type="predicted"/>
<feature type="signal peptide" evidence="3">
    <location>
        <begin position="1"/>
        <end position="17"/>
    </location>
</feature>
<feature type="compositionally biased region" description="Polar residues" evidence="1">
    <location>
        <begin position="578"/>
        <end position="601"/>
    </location>
</feature>
<dbReference type="Proteomes" id="UP000054383">
    <property type="component" value="Unassembled WGS sequence"/>
</dbReference>
<dbReference type="EMBL" id="CVMT01000001">
    <property type="protein sequence ID" value="CRG83837.1"/>
    <property type="molecule type" value="Genomic_DNA"/>
</dbReference>
<feature type="transmembrane region" description="Helical" evidence="2">
    <location>
        <begin position="541"/>
        <end position="565"/>
    </location>
</feature>
<keyword evidence="2" id="KW-1133">Transmembrane helix</keyword>
<evidence type="ECO:0000256" key="1">
    <source>
        <dbReference type="SAM" id="MobiDB-lite"/>
    </source>
</evidence>
<dbReference type="AlphaFoldDB" id="A0A0U1LLE0"/>
<protein>
    <recommendedName>
        <fullName evidence="6">Mid2 domain-containing protein</fullName>
    </recommendedName>
</protein>
<keyword evidence="2" id="KW-0472">Membrane</keyword>
<feature type="region of interest" description="Disordered" evidence="1">
    <location>
        <begin position="497"/>
        <end position="533"/>
    </location>
</feature>
<organism evidence="4 5">
    <name type="scientific">Talaromyces islandicus</name>
    <name type="common">Penicillium islandicum</name>
    <dbReference type="NCBI Taxonomy" id="28573"/>
    <lineage>
        <taxon>Eukaryota</taxon>
        <taxon>Fungi</taxon>
        <taxon>Dikarya</taxon>
        <taxon>Ascomycota</taxon>
        <taxon>Pezizomycotina</taxon>
        <taxon>Eurotiomycetes</taxon>
        <taxon>Eurotiomycetidae</taxon>
        <taxon>Eurotiales</taxon>
        <taxon>Trichocomaceae</taxon>
        <taxon>Talaromyces</taxon>
        <taxon>Talaromyces sect. Islandici</taxon>
    </lineage>
</organism>